<proteinExistence type="predicted"/>
<keyword evidence="1" id="KW-0540">Nuclease</keyword>
<dbReference type="InterPro" id="IPR013520">
    <property type="entry name" value="Ribonucl_H"/>
</dbReference>
<evidence type="ECO:0000256" key="1">
    <source>
        <dbReference type="ARBA" id="ARBA00022722"/>
    </source>
</evidence>
<organism evidence="4">
    <name type="scientific">Notodromas monacha</name>
    <dbReference type="NCBI Taxonomy" id="399045"/>
    <lineage>
        <taxon>Eukaryota</taxon>
        <taxon>Metazoa</taxon>
        <taxon>Ecdysozoa</taxon>
        <taxon>Arthropoda</taxon>
        <taxon>Crustacea</taxon>
        <taxon>Oligostraca</taxon>
        <taxon>Ostracoda</taxon>
        <taxon>Podocopa</taxon>
        <taxon>Podocopida</taxon>
        <taxon>Cypridocopina</taxon>
        <taxon>Cypridoidea</taxon>
        <taxon>Cyprididae</taxon>
        <taxon>Notodromas</taxon>
    </lineage>
</organism>
<dbReference type="EMBL" id="OA882086">
    <property type="protein sequence ID" value="CAD7272631.1"/>
    <property type="molecule type" value="Genomic_DNA"/>
</dbReference>
<keyword evidence="5" id="KW-1185">Reference proteome</keyword>
<evidence type="ECO:0000313" key="5">
    <source>
        <dbReference type="Proteomes" id="UP000678499"/>
    </source>
</evidence>
<dbReference type="GO" id="GO:0005634">
    <property type="term" value="C:nucleus"/>
    <property type="evidence" value="ECO:0007669"/>
    <property type="project" value="TreeGrafter"/>
</dbReference>
<gene>
    <name evidence="4" type="ORF">NMOB1V02_LOCUS556</name>
</gene>
<dbReference type="OrthoDB" id="206335at2759"/>
<evidence type="ECO:0000259" key="3">
    <source>
        <dbReference type="SMART" id="SM00479"/>
    </source>
</evidence>
<name>A0A7R9G948_9CRUS</name>
<reference evidence="4" key="1">
    <citation type="submission" date="2020-11" db="EMBL/GenBank/DDBJ databases">
        <authorList>
            <person name="Tran Van P."/>
        </authorList>
    </citation>
    <scope>NUCLEOTIDE SEQUENCE</scope>
</reference>
<dbReference type="AlphaFoldDB" id="A0A7R9G948"/>
<dbReference type="GO" id="GO:0003676">
    <property type="term" value="F:nucleic acid binding"/>
    <property type="evidence" value="ECO:0007669"/>
    <property type="project" value="InterPro"/>
</dbReference>
<keyword evidence="2" id="KW-0378">Hydrolase</keyword>
<evidence type="ECO:0000313" key="4">
    <source>
        <dbReference type="EMBL" id="CAD7272631.1"/>
    </source>
</evidence>
<dbReference type="InterPro" id="IPR012337">
    <property type="entry name" value="RNaseH-like_sf"/>
</dbReference>
<dbReference type="SMART" id="SM00479">
    <property type="entry name" value="EXOIII"/>
    <property type="match status" value="1"/>
</dbReference>
<accession>A0A7R9G948</accession>
<evidence type="ECO:0000256" key="2">
    <source>
        <dbReference type="ARBA" id="ARBA00022801"/>
    </source>
</evidence>
<sequence>MVYTTIGEEVATVCLVDGNGNVLIKENIKPMGVVTDYRTPFSGLTESELNEAVYSASEILKKMQDYIGPDTIIVGHGIDNDLLSLRIVHSNVVDTGLVRPLVSYTGTNRRKSLASRVQDAFNEDITVRAKGGPRNKAAEDAQYAMALARVDAASDPAARV</sequence>
<dbReference type="SUPFAM" id="SSF53098">
    <property type="entry name" value="Ribonuclease H-like"/>
    <property type="match status" value="1"/>
</dbReference>
<dbReference type="InterPro" id="IPR036397">
    <property type="entry name" value="RNaseH_sf"/>
</dbReference>
<feature type="domain" description="Exonuclease" evidence="3">
    <location>
        <begin position="1"/>
        <end position="157"/>
    </location>
</feature>
<dbReference type="InterPro" id="IPR047021">
    <property type="entry name" value="REXO1/3/4-like"/>
</dbReference>
<dbReference type="EMBL" id="CAJPEX010000049">
    <property type="protein sequence ID" value="CAG0912783.1"/>
    <property type="molecule type" value="Genomic_DNA"/>
</dbReference>
<dbReference type="Gene3D" id="3.30.420.10">
    <property type="entry name" value="Ribonuclease H-like superfamily/Ribonuclease H"/>
    <property type="match status" value="1"/>
</dbReference>
<dbReference type="PANTHER" id="PTHR12801">
    <property type="entry name" value="RNA EXONUCLEASE REXO1 / RECO3 FAMILY MEMBER-RELATED"/>
    <property type="match status" value="1"/>
</dbReference>
<protein>
    <recommendedName>
        <fullName evidence="3">Exonuclease domain-containing protein</fullName>
    </recommendedName>
</protein>
<dbReference type="Proteomes" id="UP000678499">
    <property type="component" value="Unassembled WGS sequence"/>
</dbReference>
<dbReference type="GO" id="GO:0004527">
    <property type="term" value="F:exonuclease activity"/>
    <property type="evidence" value="ECO:0007669"/>
    <property type="project" value="InterPro"/>
</dbReference>